<comment type="caution">
    <text evidence="3">The sequence shown here is derived from an EMBL/GenBank/DDBJ whole genome shotgun (WGS) entry which is preliminary data.</text>
</comment>
<keyword evidence="1" id="KW-1133">Transmembrane helix</keyword>
<dbReference type="Proteomes" id="UP000245380">
    <property type="component" value="Unassembled WGS sequence"/>
</dbReference>
<feature type="transmembrane region" description="Helical" evidence="1">
    <location>
        <begin position="128"/>
        <end position="152"/>
    </location>
</feature>
<organism evidence="3 4">
    <name type="scientific">Sulfoacidibacillus thermotolerans</name>
    <name type="common">Acidibacillus sulfuroxidans</name>
    <dbReference type="NCBI Taxonomy" id="1765684"/>
    <lineage>
        <taxon>Bacteria</taxon>
        <taxon>Bacillati</taxon>
        <taxon>Bacillota</taxon>
        <taxon>Bacilli</taxon>
        <taxon>Bacillales</taxon>
        <taxon>Alicyclobacillaceae</taxon>
        <taxon>Sulfoacidibacillus</taxon>
    </lineage>
</organism>
<evidence type="ECO:0000259" key="2">
    <source>
        <dbReference type="SMART" id="SM00014"/>
    </source>
</evidence>
<evidence type="ECO:0000256" key="1">
    <source>
        <dbReference type="SAM" id="Phobius"/>
    </source>
</evidence>
<dbReference type="PANTHER" id="PTHR14969">
    <property type="entry name" value="SPHINGOSINE-1-PHOSPHATE PHOSPHOHYDROLASE"/>
    <property type="match status" value="1"/>
</dbReference>
<feature type="transmembrane region" description="Helical" evidence="1">
    <location>
        <begin position="71"/>
        <end position="89"/>
    </location>
</feature>
<dbReference type="SUPFAM" id="SSF48317">
    <property type="entry name" value="Acid phosphatase/Vanadium-dependent haloperoxidase"/>
    <property type="match status" value="1"/>
</dbReference>
<dbReference type="InterPro" id="IPR036938">
    <property type="entry name" value="PAP2/HPO_sf"/>
</dbReference>
<protein>
    <recommendedName>
        <fullName evidence="2">Phosphatidic acid phosphatase type 2/haloperoxidase domain-containing protein</fullName>
    </recommendedName>
</protein>
<proteinExistence type="predicted"/>
<feature type="transmembrane region" description="Helical" evidence="1">
    <location>
        <begin position="164"/>
        <end position="183"/>
    </location>
</feature>
<keyword evidence="1" id="KW-0472">Membrane</keyword>
<evidence type="ECO:0000313" key="4">
    <source>
        <dbReference type="Proteomes" id="UP000245380"/>
    </source>
</evidence>
<dbReference type="GO" id="GO:0042392">
    <property type="term" value="F:sphingosine-1-phosphate phosphatase activity"/>
    <property type="evidence" value="ECO:0007669"/>
    <property type="project" value="TreeGrafter"/>
</dbReference>
<dbReference type="Pfam" id="PF01569">
    <property type="entry name" value="PAP2"/>
    <property type="match status" value="1"/>
</dbReference>
<keyword evidence="4" id="KW-1185">Reference proteome</keyword>
<name>A0A2U3DCE7_SULT2</name>
<dbReference type="Gene3D" id="1.20.144.10">
    <property type="entry name" value="Phosphatidic acid phosphatase type 2/haloperoxidase"/>
    <property type="match status" value="1"/>
</dbReference>
<dbReference type="EMBL" id="MPDK01000002">
    <property type="protein sequence ID" value="PWI58959.1"/>
    <property type="molecule type" value="Genomic_DNA"/>
</dbReference>
<dbReference type="SMART" id="SM00014">
    <property type="entry name" value="acidPPc"/>
    <property type="match status" value="1"/>
</dbReference>
<keyword evidence="1" id="KW-0812">Transmembrane</keyword>
<dbReference type="InterPro" id="IPR000326">
    <property type="entry name" value="PAP2/HPO"/>
</dbReference>
<dbReference type="PANTHER" id="PTHR14969:SF13">
    <property type="entry name" value="AT30094P"/>
    <property type="match status" value="1"/>
</dbReference>
<evidence type="ECO:0000313" key="3">
    <source>
        <dbReference type="EMBL" id="PWI58959.1"/>
    </source>
</evidence>
<feature type="domain" description="Phosphatidic acid phosphatase type 2/haloperoxidase" evidence="2">
    <location>
        <begin position="74"/>
        <end position="183"/>
    </location>
</feature>
<reference evidence="3 4" key="1">
    <citation type="submission" date="2016-11" db="EMBL/GenBank/DDBJ databases">
        <title>Comparative genomics of Acidibacillus ferroxidans species.</title>
        <authorList>
            <person name="Oliveira G."/>
            <person name="Nunes G."/>
            <person name="Oliveira R."/>
            <person name="Araujo F."/>
            <person name="Salim A."/>
            <person name="Scholte L."/>
            <person name="Morais D."/>
            <person name="Nancucheo I."/>
            <person name="Johnson D.B."/>
            <person name="Grail B."/>
            <person name="Bittencourt J."/>
            <person name="Valadares R."/>
        </authorList>
    </citation>
    <scope>NUCLEOTIDE SEQUENCE [LARGE SCALE GENOMIC DNA]</scope>
    <source>
        <strain evidence="3 4">Y002</strain>
    </source>
</reference>
<accession>A0A2U3DCE7</accession>
<dbReference type="AlphaFoldDB" id="A0A2U3DCE7"/>
<feature type="transmembrane region" description="Helical" evidence="1">
    <location>
        <begin position="37"/>
        <end position="59"/>
    </location>
</feature>
<gene>
    <name evidence="3" type="ORF">BM613_02490</name>
</gene>
<sequence length="187" mass="21098">MVNGLIKDWVARIQQRDRVWYMTIQRLRGKHQLVDRWISWLGRFGPLLFFLEMGGIFVILGIQERSNAVKVLYVLLVAIAAALSTKFIIDPLAARIARVRPFVKESVVPLVAKDPQDPSFPSNHAGGAFALGIFLSIAFPHLLFFSLGLAILISFSRVYIGLHYFTDVLVGGMIGTLVSLLYWKIWL</sequence>